<proteinExistence type="predicted"/>
<protein>
    <submittedName>
        <fullName evidence="1">Uncharacterized protein</fullName>
    </submittedName>
</protein>
<dbReference type="EMBL" id="LANV01000001">
    <property type="protein sequence ID" value="KJV64176.1"/>
    <property type="molecule type" value="Genomic_DNA"/>
</dbReference>
<accession>A0A0F3N8Y3</accession>
<comment type="caution">
    <text evidence="1">The sequence shown here is derived from an EMBL/GenBank/DDBJ whole genome shotgun (WGS) entry which is preliminary data.</text>
</comment>
<evidence type="ECO:0000313" key="1">
    <source>
        <dbReference type="EMBL" id="KJV64176.1"/>
    </source>
</evidence>
<reference evidence="1 2" key="1">
    <citation type="submission" date="2015-02" db="EMBL/GenBank/DDBJ databases">
        <title>Genome Sequencing of Rickettsiales.</title>
        <authorList>
            <person name="Daugherty S.C."/>
            <person name="Su Q."/>
            <person name="Abolude K."/>
            <person name="Beier-Sexton M."/>
            <person name="Carlyon J.A."/>
            <person name="Carter R."/>
            <person name="Day N.P."/>
            <person name="Dumler S.J."/>
            <person name="Dyachenko V."/>
            <person name="Godinez A."/>
            <person name="Kurtti T.J."/>
            <person name="Lichay M."/>
            <person name="Mullins K.E."/>
            <person name="Ott S."/>
            <person name="Pappas-Brown V."/>
            <person name="Paris D.H."/>
            <person name="Patel P."/>
            <person name="Richards A.L."/>
            <person name="Sadzewicz L."/>
            <person name="Sears K."/>
            <person name="Seidman D."/>
            <person name="Sengamalay N."/>
            <person name="Stenos J."/>
            <person name="Tallon L.J."/>
            <person name="Vincent G."/>
            <person name="Fraser C.M."/>
            <person name="Munderloh U."/>
            <person name="Dunning-Hotopp J.C."/>
        </authorList>
    </citation>
    <scope>NUCLEOTIDE SEQUENCE [LARGE SCALE GENOMIC DNA]</scope>
    <source>
        <strain evidence="1 2">ApMUC09</strain>
    </source>
</reference>
<gene>
    <name evidence="1" type="ORF">APHMUC_1182</name>
</gene>
<dbReference type="Proteomes" id="UP000033441">
    <property type="component" value="Unassembled WGS sequence"/>
</dbReference>
<sequence>MTAFCMLRLLQQETLLSGVCTRSCSGCFLVRAGLRRIT</sequence>
<dbReference type="AlphaFoldDB" id="A0A0F3N8Y3"/>
<evidence type="ECO:0000313" key="2">
    <source>
        <dbReference type="Proteomes" id="UP000033441"/>
    </source>
</evidence>
<name>A0A0F3N8Y3_ANAPH</name>
<organism evidence="1 2">
    <name type="scientific">Anaplasma phagocytophilum str. ApMUC09</name>
    <dbReference type="NCBI Taxonomy" id="1359152"/>
    <lineage>
        <taxon>Bacteria</taxon>
        <taxon>Pseudomonadati</taxon>
        <taxon>Pseudomonadota</taxon>
        <taxon>Alphaproteobacteria</taxon>
        <taxon>Rickettsiales</taxon>
        <taxon>Anaplasmataceae</taxon>
        <taxon>Anaplasma</taxon>
        <taxon>phagocytophilum group</taxon>
    </lineage>
</organism>
<dbReference type="PATRIC" id="fig|1359152.3.peg.1239"/>